<dbReference type="AlphaFoldDB" id="A0A5J4QKQ2"/>
<dbReference type="EMBL" id="SNRY01003187">
    <property type="protein sequence ID" value="KAA6321889.1"/>
    <property type="molecule type" value="Genomic_DNA"/>
</dbReference>
<dbReference type="InterPro" id="IPR036866">
    <property type="entry name" value="RibonucZ/Hydroxyglut_hydro"/>
</dbReference>
<evidence type="ECO:0000313" key="6">
    <source>
        <dbReference type="EMBL" id="KAA6321889.1"/>
    </source>
</evidence>
<evidence type="ECO:0000256" key="1">
    <source>
        <dbReference type="ARBA" id="ARBA00007749"/>
    </source>
</evidence>
<dbReference type="Gene3D" id="3.60.15.10">
    <property type="entry name" value="Ribonuclease Z/Hydroxyacylglutathione hydrolase-like"/>
    <property type="match status" value="1"/>
</dbReference>
<dbReference type="GO" id="GO:0046872">
    <property type="term" value="F:metal ion binding"/>
    <property type="evidence" value="ECO:0007669"/>
    <property type="project" value="UniProtKB-KW"/>
</dbReference>
<reference evidence="6" key="1">
    <citation type="submission" date="2019-03" db="EMBL/GenBank/DDBJ databases">
        <title>Single cell metagenomics reveals metabolic interactions within the superorganism composed of flagellate Streblomastix strix and complex community of Bacteroidetes bacteria on its surface.</title>
        <authorList>
            <person name="Treitli S.C."/>
            <person name="Kolisko M."/>
            <person name="Husnik F."/>
            <person name="Keeling P."/>
            <person name="Hampl V."/>
        </authorList>
    </citation>
    <scope>NUCLEOTIDE SEQUENCE</scope>
    <source>
        <strain evidence="6">STM</strain>
    </source>
</reference>
<dbReference type="SMART" id="SM00849">
    <property type="entry name" value="Lactamase_B"/>
    <property type="match status" value="1"/>
</dbReference>
<comment type="caution">
    <text evidence="6">The sequence shown here is derived from an EMBL/GenBank/DDBJ whole genome shotgun (WGS) entry which is preliminary data.</text>
</comment>
<feature type="non-terminal residue" evidence="6">
    <location>
        <position position="1"/>
    </location>
</feature>
<keyword evidence="2" id="KW-0479">Metal-binding</keyword>
<dbReference type="SUPFAM" id="SSF56281">
    <property type="entry name" value="Metallo-hydrolase/oxidoreductase"/>
    <property type="match status" value="1"/>
</dbReference>
<evidence type="ECO:0000256" key="4">
    <source>
        <dbReference type="ARBA" id="ARBA00022833"/>
    </source>
</evidence>
<dbReference type="EC" id="3.1.26.11" evidence="6"/>
<keyword evidence="4" id="KW-0862">Zinc</keyword>
<gene>
    <name evidence="6" type="ORF">EZS27_028513</name>
</gene>
<name>A0A5J4QKQ2_9ZZZZ</name>
<dbReference type="InterPro" id="IPR001279">
    <property type="entry name" value="Metallo-B-lactamas"/>
</dbReference>
<accession>A0A5J4QKQ2</accession>
<evidence type="ECO:0000256" key="2">
    <source>
        <dbReference type="ARBA" id="ARBA00022723"/>
    </source>
</evidence>
<dbReference type="CDD" id="cd07720">
    <property type="entry name" value="OPHC2-like_MBL-fold"/>
    <property type="match status" value="1"/>
</dbReference>
<dbReference type="PANTHER" id="PTHR42978">
    <property type="entry name" value="QUORUM-QUENCHING LACTONASE YTNP-RELATED-RELATED"/>
    <property type="match status" value="1"/>
</dbReference>
<dbReference type="Pfam" id="PF00753">
    <property type="entry name" value="Lactamase_B"/>
    <property type="match status" value="1"/>
</dbReference>
<proteinExistence type="inferred from homology"/>
<protein>
    <submittedName>
        <fullName evidence="6">Ribonuclease BN</fullName>
        <ecNumber evidence="6">3.1.26.11</ecNumber>
    </submittedName>
</protein>
<keyword evidence="3 6" id="KW-0378">Hydrolase</keyword>
<dbReference type="GO" id="GO:0042781">
    <property type="term" value="F:3'-tRNA processing endoribonuclease activity"/>
    <property type="evidence" value="ECO:0007669"/>
    <property type="project" value="UniProtKB-EC"/>
</dbReference>
<sequence>NNYLFLKKIKAMRKFIFLFVMTILCVTSGRVSAQKTNTLTYRIGDYEIVLLSEGQQKGNPSVLIGATPEILQKTIPDGSYPTATNAFLIKTPDKNYLIDTGFGRNLWENIKSAGINAGQIHTVIITHMHGDHIGGLLIDGEKAFPKSQLILSEAEYAYWTSNEEMNKLPENRRGNFLSAQGVVKAYSDQLQLIKPEKLEEKSSDGIYLIEAYGHTPGHVACLLKSGNEQLLIWADLIHVPAVQLLYPQISVVYDVNPEQAAETRKEFLEYAAKHKIPVAGMHLPYPSMGKVQAVSDSGYAFTPVQ</sequence>
<dbReference type="InterPro" id="IPR051013">
    <property type="entry name" value="MBL_superfamily_lactonases"/>
</dbReference>
<comment type="similarity">
    <text evidence="1">Belongs to the metallo-beta-lactamase superfamily.</text>
</comment>
<feature type="domain" description="Metallo-beta-lactamase" evidence="5">
    <location>
        <begin position="83"/>
        <end position="282"/>
    </location>
</feature>
<evidence type="ECO:0000256" key="3">
    <source>
        <dbReference type="ARBA" id="ARBA00022801"/>
    </source>
</evidence>
<organism evidence="6">
    <name type="scientific">termite gut metagenome</name>
    <dbReference type="NCBI Taxonomy" id="433724"/>
    <lineage>
        <taxon>unclassified sequences</taxon>
        <taxon>metagenomes</taxon>
        <taxon>organismal metagenomes</taxon>
    </lineage>
</organism>
<dbReference type="PANTHER" id="PTHR42978:SF6">
    <property type="entry name" value="QUORUM-QUENCHING LACTONASE YTNP-RELATED"/>
    <property type="match status" value="1"/>
</dbReference>
<evidence type="ECO:0000259" key="5">
    <source>
        <dbReference type="SMART" id="SM00849"/>
    </source>
</evidence>